<dbReference type="OrthoDB" id="9785847at2"/>
<dbReference type="SUPFAM" id="SSF53474">
    <property type="entry name" value="alpha/beta-Hydrolases"/>
    <property type="match status" value="1"/>
</dbReference>
<dbReference type="InterPro" id="IPR029058">
    <property type="entry name" value="AB_hydrolase_fold"/>
</dbReference>
<dbReference type="PANTHER" id="PTHR43798">
    <property type="entry name" value="MONOACYLGLYCEROL LIPASE"/>
    <property type="match status" value="1"/>
</dbReference>
<dbReference type="STRING" id="558155.SAMN04487911_107116"/>
<evidence type="ECO:0000313" key="3">
    <source>
        <dbReference type="Proteomes" id="UP000184231"/>
    </source>
</evidence>
<dbReference type="InterPro" id="IPR050266">
    <property type="entry name" value="AB_hydrolase_sf"/>
</dbReference>
<keyword evidence="3" id="KW-1185">Reference proteome</keyword>
<gene>
    <name evidence="2" type="ORF">SAMN04487911_107116</name>
</gene>
<dbReference type="RefSeq" id="WP_072763964.1">
    <property type="nucleotide sequence ID" value="NZ_FQYX01000007.1"/>
</dbReference>
<accession>A0A1M6EZI3</accession>
<reference evidence="3" key="1">
    <citation type="submission" date="2016-11" db="EMBL/GenBank/DDBJ databases">
        <authorList>
            <person name="Varghese N."/>
            <person name="Submissions S."/>
        </authorList>
    </citation>
    <scope>NUCLEOTIDE SEQUENCE [LARGE SCALE GENOMIC DNA]</scope>
    <source>
        <strain evidence="3">CGMCC 1.8863</strain>
    </source>
</reference>
<dbReference type="AlphaFoldDB" id="A0A1M6EZI3"/>
<sequence length="279" mass="31988">MKRYINKLLPLAYGGYFNVLAQFSEKTAAQKAFDLFSTPRKGRVLPSQADFLNRALSDKIYVNKLGVQTYHWQGSKETVLLLHGWESNAFRWRLLIEKLQEKDYNIIAFDAPGHGYSEGNKMNVLTYSKSAQQLIDLFNPSYMIGHSMGGLTTIYNQYLHPHSSIEKIVSLGAPAELSELMEHYQNLLRFNDKVLTGLDNYFFDNFNIRIHDFSTSKYAATFTKPGLIIHDEHDTIAPFSASERLHKSWKNSTLIKTTGLGHSLHQEHVNQQILEFLKV</sequence>
<dbReference type="Gene3D" id="3.40.50.1820">
    <property type="entry name" value="alpha/beta hydrolase"/>
    <property type="match status" value="1"/>
</dbReference>
<protein>
    <submittedName>
        <fullName evidence="2">Pimeloyl-ACP methyl ester carboxylesterase</fullName>
    </submittedName>
</protein>
<evidence type="ECO:0000259" key="1">
    <source>
        <dbReference type="Pfam" id="PF00561"/>
    </source>
</evidence>
<dbReference type="Pfam" id="PF00561">
    <property type="entry name" value="Abhydrolase_1"/>
    <property type="match status" value="1"/>
</dbReference>
<dbReference type="EMBL" id="FQYX01000007">
    <property type="protein sequence ID" value="SHI90894.1"/>
    <property type="molecule type" value="Genomic_DNA"/>
</dbReference>
<dbReference type="Proteomes" id="UP000184231">
    <property type="component" value="Unassembled WGS sequence"/>
</dbReference>
<dbReference type="GO" id="GO:0016020">
    <property type="term" value="C:membrane"/>
    <property type="evidence" value="ECO:0007669"/>
    <property type="project" value="TreeGrafter"/>
</dbReference>
<feature type="domain" description="AB hydrolase-1" evidence="1">
    <location>
        <begin position="78"/>
        <end position="223"/>
    </location>
</feature>
<dbReference type="InterPro" id="IPR000073">
    <property type="entry name" value="AB_hydrolase_1"/>
</dbReference>
<evidence type="ECO:0000313" key="2">
    <source>
        <dbReference type="EMBL" id="SHI90894.1"/>
    </source>
</evidence>
<name>A0A1M6EZI3_9FLAO</name>
<proteinExistence type="predicted"/>
<dbReference type="PANTHER" id="PTHR43798:SF33">
    <property type="entry name" value="HYDROLASE, PUTATIVE (AFU_ORTHOLOGUE AFUA_2G14860)-RELATED"/>
    <property type="match status" value="1"/>
</dbReference>
<organism evidence="2 3">
    <name type="scientific">Arenibacter nanhaiticus</name>
    <dbReference type="NCBI Taxonomy" id="558155"/>
    <lineage>
        <taxon>Bacteria</taxon>
        <taxon>Pseudomonadati</taxon>
        <taxon>Bacteroidota</taxon>
        <taxon>Flavobacteriia</taxon>
        <taxon>Flavobacteriales</taxon>
        <taxon>Flavobacteriaceae</taxon>
        <taxon>Arenibacter</taxon>
    </lineage>
</organism>